<dbReference type="RefSeq" id="WP_344278903.1">
    <property type="nucleotide sequence ID" value="NZ_BAAAHV010000015.1"/>
</dbReference>
<dbReference type="Proteomes" id="UP001597542">
    <property type="component" value="Unassembled WGS sequence"/>
</dbReference>
<keyword evidence="3 7" id="KW-0479">Metal-binding</keyword>
<dbReference type="PANTHER" id="PTHR24291:SF50">
    <property type="entry name" value="BIFUNCTIONAL ALBAFLAVENONE MONOOXYGENASE_TERPENE SYNTHASE"/>
    <property type="match status" value="1"/>
</dbReference>
<sequence length="453" mass="50936">MKTPGPTGTPLLGCLREYRGDLLAFITRCAREHGDFVPVRVVFHRGFLISDPALIGEVLTSRHEDFRKVFMLRNNKLFLGDGLLTSERESWREKRRLAQPAFHSDRMPAYATVMVDEAQRIADNWRSGGVRDVQQEMMKLTLRAVVRCLFDDEAEVDVAAIARHIEVVQRRMHERTRAIIPLPDSVLTPRNMALRRAISELDRIVNGFILASRAASGHRRGLLPQLMNATEDGRRLSDAELRDEAMTMFFAGHETTALALSWSWYLLAQHPAEAEIVHRELDDVLGGRPPTLDDLARLPATERAVKEAMRLYPPIFAFGRDAVRDTNVGGHPVPAGSSAMIAPWVIHRDPRLYPDPASFRPARWTHEFERQLPRFAYIPFGAGSRMCIGKVFAMTEAVLVLATLAQQYQPSLVPGHPVELWPTFSLRSKHGIAMTIDRRTAAVARPVARGGTP</sequence>
<keyword evidence="9" id="KW-1185">Reference proteome</keyword>
<dbReference type="EMBL" id="JBHUKQ010000016">
    <property type="protein sequence ID" value="MFD2485315.1"/>
    <property type="molecule type" value="Genomic_DNA"/>
</dbReference>
<dbReference type="Gene3D" id="1.10.630.10">
    <property type="entry name" value="Cytochrome P450"/>
    <property type="match status" value="1"/>
</dbReference>
<evidence type="ECO:0000256" key="4">
    <source>
        <dbReference type="ARBA" id="ARBA00023002"/>
    </source>
</evidence>
<accession>A0ABW5I885</accession>
<dbReference type="Pfam" id="PF00067">
    <property type="entry name" value="p450"/>
    <property type="match status" value="1"/>
</dbReference>
<dbReference type="CDD" id="cd20620">
    <property type="entry name" value="CYP132-like"/>
    <property type="match status" value="1"/>
</dbReference>
<keyword evidence="4 7" id="KW-0560">Oxidoreductase</keyword>
<organism evidence="8 9">
    <name type="scientific">Amycolatopsis albidoflavus</name>
    <dbReference type="NCBI Taxonomy" id="102226"/>
    <lineage>
        <taxon>Bacteria</taxon>
        <taxon>Bacillati</taxon>
        <taxon>Actinomycetota</taxon>
        <taxon>Actinomycetes</taxon>
        <taxon>Pseudonocardiales</taxon>
        <taxon>Pseudonocardiaceae</taxon>
        <taxon>Amycolatopsis</taxon>
    </lineage>
</organism>
<dbReference type="InterPro" id="IPR050196">
    <property type="entry name" value="Cytochrome_P450_Monoox"/>
</dbReference>
<evidence type="ECO:0000256" key="2">
    <source>
        <dbReference type="ARBA" id="ARBA00022617"/>
    </source>
</evidence>
<gene>
    <name evidence="8" type="ORF">ACFSUT_33940</name>
</gene>
<dbReference type="InterPro" id="IPR017972">
    <property type="entry name" value="Cyt_P450_CS"/>
</dbReference>
<evidence type="ECO:0000313" key="8">
    <source>
        <dbReference type="EMBL" id="MFD2485315.1"/>
    </source>
</evidence>
<reference evidence="9" key="1">
    <citation type="journal article" date="2019" name="Int. J. Syst. Evol. Microbiol.">
        <title>The Global Catalogue of Microorganisms (GCM) 10K type strain sequencing project: providing services to taxonomists for standard genome sequencing and annotation.</title>
        <authorList>
            <consortium name="The Broad Institute Genomics Platform"/>
            <consortium name="The Broad Institute Genome Sequencing Center for Infectious Disease"/>
            <person name="Wu L."/>
            <person name="Ma J."/>
        </authorList>
    </citation>
    <scope>NUCLEOTIDE SEQUENCE [LARGE SCALE GENOMIC DNA]</scope>
    <source>
        <strain evidence="9">CGMCC 4.7638</strain>
    </source>
</reference>
<name>A0ABW5I885_9PSEU</name>
<comment type="caution">
    <text evidence="8">The sequence shown here is derived from an EMBL/GenBank/DDBJ whole genome shotgun (WGS) entry which is preliminary data.</text>
</comment>
<dbReference type="PANTHER" id="PTHR24291">
    <property type="entry name" value="CYTOCHROME P450 FAMILY 4"/>
    <property type="match status" value="1"/>
</dbReference>
<dbReference type="SUPFAM" id="SSF48264">
    <property type="entry name" value="Cytochrome P450"/>
    <property type="match status" value="1"/>
</dbReference>
<keyword evidence="6 7" id="KW-0503">Monooxygenase</keyword>
<dbReference type="PROSITE" id="PS00086">
    <property type="entry name" value="CYTOCHROME_P450"/>
    <property type="match status" value="1"/>
</dbReference>
<dbReference type="InterPro" id="IPR002401">
    <property type="entry name" value="Cyt_P450_E_grp-I"/>
</dbReference>
<proteinExistence type="inferred from homology"/>
<evidence type="ECO:0000256" key="1">
    <source>
        <dbReference type="ARBA" id="ARBA00010617"/>
    </source>
</evidence>
<evidence type="ECO:0000256" key="6">
    <source>
        <dbReference type="ARBA" id="ARBA00023033"/>
    </source>
</evidence>
<keyword evidence="2 7" id="KW-0349">Heme</keyword>
<protein>
    <submittedName>
        <fullName evidence="8">Cytochrome P450</fullName>
    </submittedName>
</protein>
<dbReference type="InterPro" id="IPR001128">
    <property type="entry name" value="Cyt_P450"/>
</dbReference>
<keyword evidence="5 7" id="KW-0408">Iron</keyword>
<evidence type="ECO:0000313" key="9">
    <source>
        <dbReference type="Proteomes" id="UP001597542"/>
    </source>
</evidence>
<dbReference type="PRINTS" id="PR00385">
    <property type="entry name" value="P450"/>
</dbReference>
<evidence type="ECO:0000256" key="5">
    <source>
        <dbReference type="ARBA" id="ARBA00023004"/>
    </source>
</evidence>
<comment type="similarity">
    <text evidence="1 7">Belongs to the cytochrome P450 family.</text>
</comment>
<dbReference type="PRINTS" id="PR00463">
    <property type="entry name" value="EP450I"/>
</dbReference>
<dbReference type="InterPro" id="IPR036396">
    <property type="entry name" value="Cyt_P450_sf"/>
</dbReference>
<evidence type="ECO:0000256" key="3">
    <source>
        <dbReference type="ARBA" id="ARBA00022723"/>
    </source>
</evidence>
<evidence type="ECO:0000256" key="7">
    <source>
        <dbReference type="RuleBase" id="RU000461"/>
    </source>
</evidence>